<dbReference type="AlphaFoldDB" id="U4KVM8"/>
<name>U4KVM8_PYROM</name>
<proteinExistence type="predicted"/>
<gene>
    <name evidence="1" type="ORF">PCON_04954</name>
</gene>
<dbReference type="EMBL" id="HF935252">
    <property type="protein sequence ID" value="CCX05367.1"/>
    <property type="molecule type" value="Genomic_DNA"/>
</dbReference>
<sequence length="52" mass="6062">MAEQPVVSTCNWCHGSPPIYSDHGRSPGERFRRKNHRIMCHLLRPSFNLIKT</sequence>
<dbReference type="Proteomes" id="UP000018144">
    <property type="component" value="Unassembled WGS sequence"/>
</dbReference>
<protein>
    <submittedName>
        <fullName evidence="1">Uncharacterized protein</fullName>
    </submittedName>
</protein>
<accession>U4KVM8</accession>
<organism evidence="1 2">
    <name type="scientific">Pyronema omphalodes (strain CBS 100304)</name>
    <name type="common">Pyronema confluens</name>
    <dbReference type="NCBI Taxonomy" id="1076935"/>
    <lineage>
        <taxon>Eukaryota</taxon>
        <taxon>Fungi</taxon>
        <taxon>Dikarya</taxon>
        <taxon>Ascomycota</taxon>
        <taxon>Pezizomycotina</taxon>
        <taxon>Pezizomycetes</taxon>
        <taxon>Pezizales</taxon>
        <taxon>Pyronemataceae</taxon>
        <taxon>Pyronema</taxon>
    </lineage>
</organism>
<evidence type="ECO:0000313" key="2">
    <source>
        <dbReference type="Proteomes" id="UP000018144"/>
    </source>
</evidence>
<reference evidence="1 2" key="1">
    <citation type="journal article" date="2013" name="PLoS Genet.">
        <title>The genome and development-dependent transcriptomes of Pyronema confluens: a window into fungal evolution.</title>
        <authorList>
            <person name="Traeger S."/>
            <person name="Altegoer F."/>
            <person name="Freitag M."/>
            <person name="Gabaldon T."/>
            <person name="Kempken F."/>
            <person name="Kumar A."/>
            <person name="Marcet-Houben M."/>
            <person name="Poggeler S."/>
            <person name="Stajich J.E."/>
            <person name="Nowrousian M."/>
        </authorList>
    </citation>
    <scope>NUCLEOTIDE SEQUENCE [LARGE SCALE GENOMIC DNA]</scope>
    <source>
        <strain evidence="2">CBS 100304</strain>
        <tissue evidence="1">Vegetative mycelium</tissue>
    </source>
</reference>
<keyword evidence="2" id="KW-1185">Reference proteome</keyword>
<evidence type="ECO:0000313" key="1">
    <source>
        <dbReference type="EMBL" id="CCX05367.1"/>
    </source>
</evidence>